<dbReference type="RefSeq" id="WP_166278544.1">
    <property type="nucleotide sequence ID" value="NZ_JAAFGS010000010.1"/>
</dbReference>
<name>A0ABX0FEC5_9BACL</name>
<feature type="domain" description="YhfM-like" evidence="1">
    <location>
        <begin position="47"/>
        <end position="130"/>
    </location>
</feature>
<protein>
    <recommendedName>
        <fullName evidence="1">YhfM-like domain-containing protein</fullName>
    </recommendedName>
</protein>
<evidence type="ECO:0000313" key="2">
    <source>
        <dbReference type="EMBL" id="NGZ77682.1"/>
    </source>
</evidence>
<evidence type="ECO:0000259" key="1">
    <source>
        <dbReference type="Pfam" id="PF26353"/>
    </source>
</evidence>
<dbReference type="Pfam" id="PF26353">
    <property type="entry name" value="YhfM"/>
    <property type="match status" value="1"/>
</dbReference>
<proteinExistence type="predicted"/>
<dbReference type="EMBL" id="JAAFGS010000010">
    <property type="protein sequence ID" value="NGZ77682.1"/>
    <property type="molecule type" value="Genomic_DNA"/>
</dbReference>
<dbReference type="PROSITE" id="PS51257">
    <property type="entry name" value="PROKAR_LIPOPROTEIN"/>
    <property type="match status" value="1"/>
</dbReference>
<organism evidence="2 3">
    <name type="scientific">Saccharibacillus alkalitolerans</name>
    <dbReference type="NCBI Taxonomy" id="2705290"/>
    <lineage>
        <taxon>Bacteria</taxon>
        <taxon>Bacillati</taxon>
        <taxon>Bacillota</taxon>
        <taxon>Bacilli</taxon>
        <taxon>Bacillales</taxon>
        <taxon>Paenibacillaceae</taxon>
        <taxon>Saccharibacillus</taxon>
    </lineage>
</organism>
<sequence length="131" mass="14213">MRKVIFPLLLTLIALSGCSDRNTEESQAERVRLECSNAIVDSSCSAYDSDDPKVVAAFEEAVANAKKIRGVLDYAAEYSLNMTSGSVVRSYSLGLGSDRDMQGLLVKSSDSSTGYAITVEDANRLRDILHK</sequence>
<evidence type="ECO:0000313" key="3">
    <source>
        <dbReference type="Proteomes" id="UP000800303"/>
    </source>
</evidence>
<comment type="caution">
    <text evidence="2">The sequence shown here is derived from an EMBL/GenBank/DDBJ whole genome shotgun (WGS) entry which is preliminary data.</text>
</comment>
<gene>
    <name evidence="2" type="ORF">GYN08_20525</name>
</gene>
<keyword evidence="3" id="KW-1185">Reference proteome</keyword>
<accession>A0ABX0FEC5</accession>
<dbReference type="InterPro" id="IPR058780">
    <property type="entry name" value="YhfM-like_dom"/>
</dbReference>
<dbReference type="Proteomes" id="UP000800303">
    <property type="component" value="Unassembled WGS sequence"/>
</dbReference>
<reference evidence="2 3" key="1">
    <citation type="submission" date="2020-01" db="EMBL/GenBank/DDBJ databases">
        <title>Polyphasic characterisation and genomic insights into a novel alkali tolerant bacterium VR-M41.</title>
        <authorList>
            <person name="Vemuluri V.R."/>
        </authorList>
    </citation>
    <scope>NUCLEOTIDE SEQUENCE [LARGE SCALE GENOMIC DNA]</scope>
    <source>
        <strain evidence="2 3">VR-M41</strain>
    </source>
</reference>